<gene>
    <name evidence="2" type="ORF">SS50377_13507</name>
    <name evidence="3" type="ORF">SS50377_23744</name>
</gene>
<evidence type="ECO:0000313" key="3">
    <source>
        <dbReference type="EMBL" id="KAH0573809.1"/>
    </source>
</evidence>
<evidence type="ECO:0000313" key="4">
    <source>
        <dbReference type="Proteomes" id="UP000018208"/>
    </source>
</evidence>
<accession>V6LQ98</accession>
<reference evidence="3" key="2">
    <citation type="submission" date="2020-12" db="EMBL/GenBank/DDBJ databases">
        <title>New Spironucleus salmonicida genome in near-complete chromosomes.</title>
        <authorList>
            <person name="Xu F."/>
            <person name="Kurt Z."/>
            <person name="Jimenez-Gonzalez A."/>
            <person name="Astvaldsson A."/>
            <person name="Andersson J.O."/>
            <person name="Svard S.G."/>
        </authorList>
    </citation>
    <scope>NUCLEOTIDE SEQUENCE</scope>
    <source>
        <strain evidence="3">ATCC 50377</strain>
    </source>
</reference>
<dbReference type="VEuPathDB" id="GiardiaDB:SS50377_23744"/>
<dbReference type="EMBL" id="KI546074">
    <property type="protein sequence ID" value="EST46423.1"/>
    <property type="molecule type" value="Genomic_DNA"/>
</dbReference>
<evidence type="ECO:0000313" key="2">
    <source>
        <dbReference type="EMBL" id="EST46423.1"/>
    </source>
</evidence>
<protein>
    <submittedName>
        <fullName evidence="2">Uncharacterized protein</fullName>
    </submittedName>
</protein>
<keyword evidence="4" id="KW-1185">Reference proteome</keyword>
<dbReference type="AlphaFoldDB" id="V6LQ98"/>
<dbReference type="Proteomes" id="UP000018208">
    <property type="component" value="Unassembled WGS sequence"/>
</dbReference>
<name>V6LQ98_9EUKA</name>
<feature type="coiled-coil region" evidence="1">
    <location>
        <begin position="366"/>
        <end position="393"/>
    </location>
</feature>
<organism evidence="2">
    <name type="scientific">Spironucleus salmonicida</name>
    <dbReference type="NCBI Taxonomy" id="348837"/>
    <lineage>
        <taxon>Eukaryota</taxon>
        <taxon>Metamonada</taxon>
        <taxon>Diplomonadida</taxon>
        <taxon>Hexamitidae</taxon>
        <taxon>Hexamitinae</taxon>
        <taxon>Spironucleus</taxon>
    </lineage>
</organism>
<keyword evidence="1" id="KW-0175">Coiled coil</keyword>
<reference evidence="2 3" key="1">
    <citation type="journal article" date="2014" name="PLoS Genet.">
        <title>The Genome of Spironucleus salmonicida Highlights a Fish Pathogen Adapted to Fluctuating Environments.</title>
        <authorList>
            <person name="Xu F."/>
            <person name="Jerlstrom-Hultqvist J."/>
            <person name="Einarsson E."/>
            <person name="Astvaldsson A."/>
            <person name="Svard S.G."/>
            <person name="Andersson J.O."/>
        </authorList>
    </citation>
    <scope>NUCLEOTIDE SEQUENCE</scope>
    <source>
        <strain evidence="3">ATCC 50377</strain>
    </source>
</reference>
<sequence length="539" mass="62113">MGATDSFFDDDLDQNFEPTDIITNEQIEIYPQLSNLSISDLIDLIAKAIALLRFSDKFKQKQPGHNTQFKILCYQPIRAKVISDYQILLLAFVKMYTNGALIGIDSIIISEDHYIQEILVTFIENFNSVFFLGARIASEIGCLKGINAQQLSGILMGLLSQKEDQFIALHFDSRILTWDICTEVFGNLPQISQSLNKIYDKHTNCVIQRYVEQYNYFVLFQYQNIEFKHIGELAGTLLQNLITDIQEKSTKSANTYTIPTQINLFPSSLPFIESFINSFLIINQSQYLIVIKQKDIFGVKVISLQIQQVDAYAEEGTRIKKMVATLTSFFKDQYQLNLNAQNIHLEEIIPPIFEYEGEESDVQSENSKLDDSIDETENLIQQKETQKKRQQRKHIKYDKDMASIDLPLSLQTVNSHAKDDVRNKVVDADLKSGLSIDLKTWQKNTQPKINLQKTNMIPPLDRFINQIILEYKNVPSASISYLNSFKYPKIQQYLNLEKFPQQLTQQKVDSYLKGICKEIVRLTGRSTYHNKNDSQIIIE</sequence>
<proteinExistence type="predicted"/>
<dbReference type="EMBL" id="AUWU02000004">
    <property type="protein sequence ID" value="KAH0573809.1"/>
    <property type="molecule type" value="Genomic_DNA"/>
</dbReference>
<evidence type="ECO:0000256" key="1">
    <source>
        <dbReference type="SAM" id="Coils"/>
    </source>
</evidence>